<evidence type="ECO:0000313" key="1">
    <source>
        <dbReference type="EMBL" id="OHX10480.1"/>
    </source>
</evidence>
<proteinExistence type="predicted"/>
<dbReference type="RefSeq" id="WP_071117130.1">
    <property type="nucleotide sequence ID" value="NZ_MKCS01000004.1"/>
</dbReference>
<dbReference type="EMBL" id="MKCS01000004">
    <property type="protein sequence ID" value="OHX10480.1"/>
    <property type="molecule type" value="Genomic_DNA"/>
</dbReference>
<comment type="caution">
    <text evidence="1">The sequence shown here is derived from an EMBL/GenBank/DDBJ whole genome shotgun (WGS) entry which is preliminary data.</text>
</comment>
<dbReference type="OrthoDB" id="9877246at2"/>
<gene>
    <name evidence="1" type="ORF">BI347_22145</name>
</gene>
<reference evidence="1 2" key="1">
    <citation type="submission" date="2016-09" db="EMBL/GenBank/DDBJ databases">
        <title>Chromobacterium muskegensis sp. nov., an insecticidal bacterium isolated from Sphagnum bogs.</title>
        <authorList>
            <person name="Sparks M.E."/>
            <person name="Blackburn M.B."/>
            <person name="Gundersen-Rindal D.E."/>
            <person name="Mitchell A."/>
            <person name="Farrar R."/>
            <person name="Kuhar D."/>
        </authorList>
    </citation>
    <scope>NUCLEOTIDE SEQUENCE [LARGE SCALE GENOMIC DNA]</scope>
    <source>
        <strain evidence="1 2">37-2</strain>
    </source>
</reference>
<sequence>MHHAQENETTPLFARTAERLTKEFLCGLSALQRMKSEIDRCERIASDIASHGLNVTPLYSSQTGLEIYVRDADDEQAHRAIVQAAQSAELSVLPQPGSASYLLLPSLATPGNPRAITVWRA</sequence>
<dbReference type="STRING" id="1903179.BI347_22145"/>
<accession>A0A1S1WT76</accession>
<name>A0A1S1WT76_9NEIS</name>
<dbReference type="Proteomes" id="UP000180088">
    <property type="component" value="Unassembled WGS sequence"/>
</dbReference>
<protein>
    <submittedName>
        <fullName evidence="1">Uncharacterized protein</fullName>
    </submittedName>
</protein>
<dbReference type="AlphaFoldDB" id="A0A1S1WT76"/>
<evidence type="ECO:0000313" key="2">
    <source>
        <dbReference type="Proteomes" id="UP000180088"/>
    </source>
</evidence>
<organism evidence="1 2">
    <name type="scientific">Chromobacterium sphagni</name>
    <dbReference type="NCBI Taxonomy" id="1903179"/>
    <lineage>
        <taxon>Bacteria</taxon>
        <taxon>Pseudomonadati</taxon>
        <taxon>Pseudomonadota</taxon>
        <taxon>Betaproteobacteria</taxon>
        <taxon>Neisseriales</taxon>
        <taxon>Chromobacteriaceae</taxon>
        <taxon>Chromobacterium</taxon>
    </lineage>
</organism>